<dbReference type="Gene3D" id="1.10.287.130">
    <property type="match status" value="1"/>
</dbReference>
<evidence type="ECO:0000256" key="2">
    <source>
        <dbReference type="ARBA" id="ARBA00012438"/>
    </source>
</evidence>
<feature type="domain" description="Histidine kinase" evidence="9">
    <location>
        <begin position="208"/>
        <end position="411"/>
    </location>
</feature>
<evidence type="ECO:0000256" key="3">
    <source>
        <dbReference type="ARBA" id="ARBA00022553"/>
    </source>
</evidence>
<comment type="caution">
    <text evidence="11">The sequence shown here is derived from an EMBL/GenBank/DDBJ whole genome shotgun (WGS) entry which is preliminary data.</text>
</comment>
<keyword evidence="4" id="KW-0808">Transferase</keyword>
<dbReference type="PROSITE" id="PS50109">
    <property type="entry name" value="HIS_KIN"/>
    <property type="match status" value="1"/>
</dbReference>
<dbReference type="Pfam" id="PF00512">
    <property type="entry name" value="HisKA"/>
    <property type="match status" value="1"/>
</dbReference>
<sequence length="418" mass="46682">MDITKDLKIKSFLGVPIFKQDGSLYGNLCCFDTETYSFTEEDIKLLQTMSTFLTYVVELETSKFQIEKDLDRLSHESELILNSLSEGVFGLDINGSITFCNPATTNLLNYEEKELIGKTPTSTFLNNEDKSELLLTLIDGKTRSISHESFYSKDGHHFPVEYRANAILEKGRITGGVVTFIDITERRNSEDIILKSEKLSLAGQLAAGIAHEIRNPLTSIKGFLQLIGDGYEKETYIQIMSDELIRIESIVSELLLLAKPQDVNFKPELVGLIITDVISILETQANMNNTQLLLDIQEENLFINCDSNQMKQVFINLVKNSVEALPTGGVVEVGVKVAGNYIEISVKDNGVGIPLEKINQIGQPFYSTKEEGTGLGLMVSFNIIQNHQGTVKVESERNKGTTFTITLPIYEQPEYILI</sequence>
<keyword evidence="6" id="KW-0418">Kinase</keyword>
<dbReference type="InterPro" id="IPR036097">
    <property type="entry name" value="HisK_dim/P_sf"/>
</dbReference>
<accession>A0ABS2DCS3</accession>
<dbReference type="PANTHER" id="PTHR43065">
    <property type="entry name" value="SENSOR HISTIDINE KINASE"/>
    <property type="match status" value="1"/>
</dbReference>
<comment type="catalytic activity">
    <reaction evidence="1">
        <text>ATP + protein L-histidine = ADP + protein N-phospho-L-histidine.</text>
        <dbReference type="EC" id="2.7.13.3"/>
    </reaction>
</comment>
<dbReference type="Pfam" id="PF01590">
    <property type="entry name" value="GAF"/>
    <property type="match status" value="1"/>
</dbReference>
<dbReference type="SUPFAM" id="SSF55781">
    <property type="entry name" value="GAF domain-like"/>
    <property type="match status" value="1"/>
</dbReference>
<evidence type="ECO:0000256" key="8">
    <source>
        <dbReference type="ARBA" id="ARBA00023012"/>
    </source>
</evidence>
<evidence type="ECO:0000256" key="4">
    <source>
        <dbReference type="ARBA" id="ARBA00022679"/>
    </source>
</evidence>
<dbReference type="InterPro" id="IPR013767">
    <property type="entry name" value="PAS_fold"/>
</dbReference>
<organism evidence="11 12">
    <name type="scientific">Bacillus suaedaesalsae</name>
    <dbReference type="NCBI Taxonomy" id="2810349"/>
    <lineage>
        <taxon>Bacteria</taxon>
        <taxon>Bacillati</taxon>
        <taxon>Bacillota</taxon>
        <taxon>Bacilli</taxon>
        <taxon>Bacillales</taxon>
        <taxon>Bacillaceae</taxon>
        <taxon>Bacillus</taxon>
    </lineage>
</organism>
<dbReference type="Pfam" id="PF02518">
    <property type="entry name" value="HATPase_c"/>
    <property type="match status" value="1"/>
</dbReference>
<dbReference type="CDD" id="cd00082">
    <property type="entry name" value="HisKA"/>
    <property type="match status" value="1"/>
</dbReference>
<dbReference type="NCBIfam" id="TIGR00229">
    <property type="entry name" value="sensory_box"/>
    <property type="match status" value="1"/>
</dbReference>
<dbReference type="SMART" id="SM00387">
    <property type="entry name" value="HATPase_c"/>
    <property type="match status" value="1"/>
</dbReference>
<keyword evidence="3" id="KW-0597">Phosphoprotein</keyword>
<keyword evidence="8" id="KW-0902">Two-component regulatory system</keyword>
<dbReference type="SUPFAM" id="SSF55874">
    <property type="entry name" value="ATPase domain of HSP90 chaperone/DNA topoisomerase II/histidine kinase"/>
    <property type="match status" value="1"/>
</dbReference>
<dbReference type="Gene3D" id="3.30.450.20">
    <property type="entry name" value="PAS domain"/>
    <property type="match status" value="1"/>
</dbReference>
<dbReference type="SUPFAM" id="SSF55785">
    <property type="entry name" value="PYP-like sensor domain (PAS domain)"/>
    <property type="match status" value="1"/>
</dbReference>
<dbReference type="InterPro" id="IPR003018">
    <property type="entry name" value="GAF"/>
</dbReference>
<evidence type="ECO:0000256" key="1">
    <source>
        <dbReference type="ARBA" id="ARBA00000085"/>
    </source>
</evidence>
<evidence type="ECO:0000259" key="10">
    <source>
        <dbReference type="PROSITE" id="PS50112"/>
    </source>
</evidence>
<dbReference type="PRINTS" id="PR00344">
    <property type="entry name" value="BCTRLSENSOR"/>
</dbReference>
<reference evidence="11 12" key="1">
    <citation type="submission" date="2021-02" db="EMBL/GenBank/DDBJ databases">
        <title>Bacillus sp. RD4P76, an endophyte from a halophyte.</title>
        <authorList>
            <person name="Sun J.-Q."/>
        </authorList>
    </citation>
    <scope>NUCLEOTIDE SEQUENCE [LARGE SCALE GENOMIC DNA]</scope>
    <source>
        <strain evidence="11 12">RD4P76</strain>
    </source>
</reference>
<dbReference type="SUPFAM" id="SSF47384">
    <property type="entry name" value="Homodimeric domain of signal transducing histidine kinase"/>
    <property type="match status" value="1"/>
</dbReference>
<dbReference type="EMBL" id="JAFELM010000007">
    <property type="protein sequence ID" value="MBM6616264.1"/>
    <property type="molecule type" value="Genomic_DNA"/>
</dbReference>
<keyword evidence="12" id="KW-1185">Reference proteome</keyword>
<evidence type="ECO:0000313" key="12">
    <source>
        <dbReference type="Proteomes" id="UP001518925"/>
    </source>
</evidence>
<dbReference type="InterPro" id="IPR035965">
    <property type="entry name" value="PAS-like_dom_sf"/>
</dbReference>
<feature type="domain" description="PAS" evidence="10">
    <location>
        <begin position="80"/>
        <end position="133"/>
    </location>
</feature>
<dbReference type="InterPro" id="IPR000014">
    <property type="entry name" value="PAS"/>
</dbReference>
<dbReference type="InterPro" id="IPR004358">
    <property type="entry name" value="Sig_transdc_His_kin-like_C"/>
</dbReference>
<dbReference type="Gene3D" id="3.30.450.40">
    <property type="match status" value="1"/>
</dbReference>
<dbReference type="InterPro" id="IPR005467">
    <property type="entry name" value="His_kinase_dom"/>
</dbReference>
<evidence type="ECO:0000256" key="5">
    <source>
        <dbReference type="ARBA" id="ARBA00022741"/>
    </source>
</evidence>
<evidence type="ECO:0000256" key="7">
    <source>
        <dbReference type="ARBA" id="ARBA00022840"/>
    </source>
</evidence>
<dbReference type="InterPro" id="IPR003594">
    <property type="entry name" value="HATPase_dom"/>
</dbReference>
<gene>
    <name evidence="11" type="ORF">JR050_01015</name>
</gene>
<evidence type="ECO:0000259" key="9">
    <source>
        <dbReference type="PROSITE" id="PS50109"/>
    </source>
</evidence>
<keyword evidence="5" id="KW-0547">Nucleotide-binding</keyword>
<proteinExistence type="predicted"/>
<dbReference type="PROSITE" id="PS50112">
    <property type="entry name" value="PAS"/>
    <property type="match status" value="1"/>
</dbReference>
<dbReference type="PANTHER" id="PTHR43065:SF34">
    <property type="entry name" value="SPORULATION KINASE A"/>
    <property type="match status" value="1"/>
</dbReference>
<dbReference type="CDD" id="cd00130">
    <property type="entry name" value="PAS"/>
    <property type="match status" value="1"/>
</dbReference>
<dbReference type="InterPro" id="IPR003661">
    <property type="entry name" value="HisK_dim/P_dom"/>
</dbReference>
<evidence type="ECO:0000256" key="6">
    <source>
        <dbReference type="ARBA" id="ARBA00022777"/>
    </source>
</evidence>
<evidence type="ECO:0000313" key="11">
    <source>
        <dbReference type="EMBL" id="MBM6616264.1"/>
    </source>
</evidence>
<protein>
    <recommendedName>
        <fullName evidence="2">histidine kinase</fullName>
        <ecNumber evidence="2">2.7.13.3</ecNumber>
    </recommendedName>
</protein>
<dbReference type="SMART" id="SM00091">
    <property type="entry name" value="PAS"/>
    <property type="match status" value="1"/>
</dbReference>
<dbReference type="InterPro" id="IPR036890">
    <property type="entry name" value="HATPase_C_sf"/>
</dbReference>
<dbReference type="SMART" id="SM00388">
    <property type="entry name" value="HisKA"/>
    <property type="match status" value="1"/>
</dbReference>
<dbReference type="Gene3D" id="3.30.565.10">
    <property type="entry name" value="Histidine kinase-like ATPase, C-terminal domain"/>
    <property type="match status" value="1"/>
</dbReference>
<dbReference type="InterPro" id="IPR029016">
    <property type="entry name" value="GAF-like_dom_sf"/>
</dbReference>
<dbReference type="Pfam" id="PF00989">
    <property type="entry name" value="PAS"/>
    <property type="match status" value="1"/>
</dbReference>
<keyword evidence="7" id="KW-0067">ATP-binding</keyword>
<name>A0ABS2DCS3_9BACI</name>
<dbReference type="Proteomes" id="UP001518925">
    <property type="component" value="Unassembled WGS sequence"/>
</dbReference>
<dbReference type="EC" id="2.7.13.3" evidence="2"/>